<reference evidence="9" key="1">
    <citation type="submission" date="2022-01" db="EMBL/GenBank/DDBJ databases">
        <authorList>
            <person name="Jo J.-H."/>
            <person name="Im W.-T."/>
        </authorList>
    </citation>
    <scope>NUCLEOTIDE SEQUENCE</scope>
    <source>
        <strain evidence="9">XY25</strain>
    </source>
</reference>
<dbReference type="PANTHER" id="PTHR12992">
    <property type="entry name" value="NUDIX HYDROLASE"/>
    <property type="match status" value="1"/>
</dbReference>
<keyword evidence="6" id="KW-0464">Manganese</keyword>
<gene>
    <name evidence="9" type="ORF">LZ012_15000</name>
</gene>
<evidence type="ECO:0000256" key="5">
    <source>
        <dbReference type="ARBA" id="ARBA00022842"/>
    </source>
</evidence>
<evidence type="ECO:0000256" key="4">
    <source>
        <dbReference type="ARBA" id="ARBA00022801"/>
    </source>
</evidence>
<comment type="cofactor">
    <cofactor evidence="2">
        <name>Mg(2+)</name>
        <dbReference type="ChEBI" id="CHEBI:18420"/>
    </cofactor>
</comment>
<evidence type="ECO:0000256" key="2">
    <source>
        <dbReference type="ARBA" id="ARBA00001946"/>
    </source>
</evidence>
<dbReference type="RefSeq" id="WP_275711639.1">
    <property type="nucleotide sequence ID" value="NZ_JAKLTN010000002.1"/>
</dbReference>
<comment type="cofactor">
    <cofactor evidence="1">
        <name>Mn(2+)</name>
        <dbReference type="ChEBI" id="CHEBI:29035"/>
    </cofactor>
</comment>
<dbReference type="Gene3D" id="3.90.79.10">
    <property type="entry name" value="Nucleoside Triphosphate Pyrophosphohydrolase"/>
    <property type="match status" value="1"/>
</dbReference>
<protein>
    <submittedName>
        <fullName evidence="9">CoA pyrophosphatase</fullName>
    </submittedName>
</protein>
<dbReference type="PANTHER" id="PTHR12992:SF11">
    <property type="entry name" value="MITOCHONDRIAL COENZYME A DIPHOSPHATASE NUDT8"/>
    <property type="match status" value="1"/>
</dbReference>
<feature type="compositionally biased region" description="Basic and acidic residues" evidence="7">
    <location>
        <begin position="72"/>
        <end position="86"/>
    </location>
</feature>
<evidence type="ECO:0000256" key="6">
    <source>
        <dbReference type="ARBA" id="ARBA00023211"/>
    </source>
</evidence>
<evidence type="ECO:0000256" key="7">
    <source>
        <dbReference type="SAM" id="MobiDB-lite"/>
    </source>
</evidence>
<keyword evidence="10" id="KW-1185">Reference proteome</keyword>
<dbReference type="Proteomes" id="UP001165384">
    <property type="component" value="Unassembled WGS sequence"/>
</dbReference>
<proteinExistence type="predicted"/>
<evidence type="ECO:0000256" key="3">
    <source>
        <dbReference type="ARBA" id="ARBA00022723"/>
    </source>
</evidence>
<evidence type="ECO:0000313" key="10">
    <source>
        <dbReference type="Proteomes" id="UP001165384"/>
    </source>
</evidence>
<dbReference type="InterPro" id="IPR015797">
    <property type="entry name" value="NUDIX_hydrolase-like_dom_sf"/>
</dbReference>
<comment type="caution">
    <text evidence="9">The sequence shown here is derived from an EMBL/GenBank/DDBJ whole genome shotgun (WGS) entry which is preliminary data.</text>
</comment>
<keyword evidence="3" id="KW-0479">Metal-binding</keyword>
<evidence type="ECO:0000313" key="9">
    <source>
        <dbReference type="EMBL" id="MCG2578301.1"/>
    </source>
</evidence>
<keyword evidence="4" id="KW-0378">Hydrolase</keyword>
<feature type="domain" description="Nudix hydrolase" evidence="8">
    <location>
        <begin position="31"/>
        <end position="168"/>
    </location>
</feature>
<name>A0ABS9K566_9RHOO</name>
<evidence type="ECO:0000259" key="8">
    <source>
        <dbReference type="PROSITE" id="PS51462"/>
    </source>
</evidence>
<evidence type="ECO:0000256" key="1">
    <source>
        <dbReference type="ARBA" id="ARBA00001936"/>
    </source>
</evidence>
<organism evidence="9 10">
    <name type="scientific">Dechloromonas hankyongensis</name>
    <dbReference type="NCBI Taxonomy" id="2908002"/>
    <lineage>
        <taxon>Bacteria</taxon>
        <taxon>Pseudomonadati</taxon>
        <taxon>Pseudomonadota</taxon>
        <taxon>Betaproteobacteria</taxon>
        <taxon>Rhodocyclales</taxon>
        <taxon>Azonexaceae</taxon>
        <taxon>Dechloromonas</taxon>
    </lineage>
</organism>
<dbReference type="PROSITE" id="PS51462">
    <property type="entry name" value="NUDIX"/>
    <property type="match status" value="1"/>
</dbReference>
<dbReference type="EMBL" id="JAKLTN010000002">
    <property type="protein sequence ID" value="MCG2578301.1"/>
    <property type="molecule type" value="Genomic_DNA"/>
</dbReference>
<accession>A0ABS9K566</accession>
<keyword evidence="5" id="KW-0460">Magnesium</keyword>
<dbReference type="NCBIfam" id="NF007980">
    <property type="entry name" value="PRK10707.1"/>
    <property type="match status" value="1"/>
</dbReference>
<sequence length="198" mass="22131">MTVDLERLRASLLPEPLAGEFVQEDGAADLPLTPAAVLFPIVLRDDGYTVLLTQRTAHLRDHAGQVSFPGGRVEEHDRSPTDTALRETEEEIGLARERIEIVGFLPEYRTGTGFRVTPVVALVRPPFDLQPDPFEVAEIFEVPLSFLLDPANHQQHSLHYRGALRNYFAMPYGEYFIWGATAGMIRSLSERLGLLHVA</sequence>
<dbReference type="CDD" id="cd03426">
    <property type="entry name" value="NUDIX_CoAse_Nudt7"/>
    <property type="match status" value="1"/>
</dbReference>
<dbReference type="SUPFAM" id="SSF55811">
    <property type="entry name" value="Nudix"/>
    <property type="match status" value="1"/>
</dbReference>
<feature type="region of interest" description="Disordered" evidence="7">
    <location>
        <begin position="65"/>
        <end position="86"/>
    </location>
</feature>
<dbReference type="Pfam" id="PF00293">
    <property type="entry name" value="NUDIX"/>
    <property type="match status" value="1"/>
</dbReference>
<dbReference type="InterPro" id="IPR000086">
    <property type="entry name" value="NUDIX_hydrolase_dom"/>
</dbReference>
<dbReference type="InterPro" id="IPR045121">
    <property type="entry name" value="CoAse"/>
</dbReference>